<dbReference type="STRING" id="1867952.MTBPR1_70043"/>
<dbReference type="InterPro" id="IPR036390">
    <property type="entry name" value="WH_DNA-bd_sf"/>
</dbReference>
<dbReference type="RefSeq" id="WP_069189786.1">
    <property type="nucleotide sequence ID" value="NZ_FLYE01000046.1"/>
</dbReference>
<gene>
    <name evidence="2" type="ORF">MTBPR1_70043</name>
</gene>
<dbReference type="Pfam" id="PF08241">
    <property type="entry name" value="Methyltransf_11"/>
    <property type="match status" value="1"/>
</dbReference>
<dbReference type="OrthoDB" id="9789575at2"/>
<dbReference type="Gene3D" id="3.40.50.150">
    <property type="entry name" value="Vaccinia Virus protein VP39"/>
    <property type="match status" value="1"/>
</dbReference>
<dbReference type="AlphaFoldDB" id="A0A1C3RKM2"/>
<sequence length="311" mass="35112">MDRILSALKALGEPTRMRVMALCAQGDLTVSELVHILGQSQPRVSRHLKLLCEAGLLQRLREGSWVFHRLAPDGEENAFVSKLVEMIPQDDEIILRDRERLGEIKRERAQKATEYFGEIAQEWAEIRALHVGDGEVEKILLDVLSPQPDYDFLDIGTATGRIMEVFSPHIRQGWGIDLSSEMLSIARANLEKGGFNNCAVRQGDMYQVPFSGESFDLVTIYQVLHYADEPLRAIIEAARVLRPGGKLAIVDFAPHEEENLRSQYQHRRLGFSETELSLLCEESGLNISQVRQLPGDPLTVTIWIAEKKDNN</sequence>
<dbReference type="GO" id="GO:0032259">
    <property type="term" value="P:methylation"/>
    <property type="evidence" value="ECO:0007669"/>
    <property type="project" value="UniProtKB-KW"/>
</dbReference>
<evidence type="ECO:0000259" key="1">
    <source>
        <dbReference type="PROSITE" id="PS50987"/>
    </source>
</evidence>
<evidence type="ECO:0000313" key="2">
    <source>
        <dbReference type="EMBL" id="SCA57771.1"/>
    </source>
</evidence>
<dbReference type="Proteomes" id="UP000231658">
    <property type="component" value="Unassembled WGS sequence"/>
</dbReference>
<dbReference type="InterPro" id="IPR050508">
    <property type="entry name" value="Methyltransf_Superfamily"/>
</dbReference>
<dbReference type="SMART" id="SM00418">
    <property type="entry name" value="HTH_ARSR"/>
    <property type="match status" value="1"/>
</dbReference>
<dbReference type="Gene3D" id="1.10.10.10">
    <property type="entry name" value="Winged helix-like DNA-binding domain superfamily/Winged helix DNA-binding domain"/>
    <property type="match status" value="1"/>
</dbReference>
<dbReference type="PRINTS" id="PR00778">
    <property type="entry name" value="HTHARSR"/>
</dbReference>
<keyword evidence="2" id="KW-0808">Transferase</keyword>
<dbReference type="EMBL" id="FLYE01000046">
    <property type="protein sequence ID" value="SCA57771.1"/>
    <property type="molecule type" value="Genomic_DNA"/>
</dbReference>
<accession>A0A1C3RKM2</accession>
<proteinExistence type="predicted"/>
<evidence type="ECO:0000313" key="3">
    <source>
        <dbReference type="Proteomes" id="UP000231658"/>
    </source>
</evidence>
<dbReference type="NCBIfam" id="NF033788">
    <property type="entry name" value="HTH_metalloreg"/>
    <property type="match status" value="1"/>
</dbReference>
<dbReference type="GO" id="GO:0003700">
    <property type="term" value="F:DNA-binding transcription factor activity"/>
    <property type="evidence" value="ECO:0007669"/>
    <property type="project" value="InterPro"/>
</dbReference>
<dbReference type="PROSITE" id="PS50987">
    <property type="entry name" value="HTH_ARSR_2"/>
    <property type="match status" value="1"/>
</dbReference>
<dbReference type="PANTHER" id="PTHR42912">
    <property type="entry name" value="METHYLTRANSFERASE"/>
    <property type="match status" value="1"/>
</dbReference>
<keyword evidence="3" id="KW-1185">Reference proteome</keyword>
<feature type="domain" description="HTH arsR-type" evidence="1">
    <location>
        <begin position="1"/>
        <end position="91"/>
    </location>
</feature>
<dbReference type="Pfam" id="PF01022">
    <property type="entry name" value="HTH_5"/>
    <property type="match status" value="1"/>
</dbReference>
<reference evidence="2 3" key="1">
    <citation type="submission" date="2016-07" db="EMBL/GenBank/DDBJ databases">
        <authorList>
            <person name="Lefevre C.T."/>
        </authorList>
    </citation>
    <scope>NUCLEOTIDE SEQUENCE [LARGE SCALE GENOMIC DNA]</scope>
    <source>
        <strain evidence="2">PR1</strain>
    </source>
</reference>
<dbReference type="EC" id="2.1.-.-" evidence="2"/>
<protein>
    <submittedName>
        <fullName evidence="2">Putative methyltransferase</fullName>
        <ecNumber evidence="2">2.1.-.-</ecNumber>
    </submittedName>
</protein>
<dbReference type="InterPro" id="IPR036388">
    <property type="entry name" value="WH-like_DNA-bd_sf"/>
</dbReference>
<organism evidence="2 3">
    <name type="scientific">Candidatus Terasakiella magnetica</name>
    <dbReference type="NCBI Taxonomy" id="1867952"/>
    <lineage>
        <taxon>Bacteria</taxon>
        <taxon>Pseudomonadati</taxon>
        <taxon>Pseudomonadota</taxon>
        <taxon>Alphaproteobacteria</taxon>
        <taxon>Rhodospirillales</taxon>
        <taxon>Terasakiellaceae</taxon>
        <taxon>Terasakiella</taxon>
    </lineage>
</organism>
<dbReference type="SUPFAM" id="SSF46785">
    <property type="entry name" value="Winged helix' DNA-binding domain"/>
    <property type="match status" value="1"/>
</dbReference>
<dbReference type="InterPro" id="IPR001845">
    <property type="entry name" value="HTH_ArsR_DNA-bd_dom"/>
</dbReference>
<dbReference type="CDD" id="cd00090">
    <property type="entry name" value="HTH_ARSR"/>
    <property type="match status" value="1"/>
</dbReference>
<dbReference type="GO" id="GO:0008757">
    <property type="term" value="F:S-adenosylmethionine-dependent methyltransferase activity"/>
    <property type="evidence" value="ECO:0007669"/>
    <property type="project" value="InterPro"/>
</dbReference>
<dbReference type="InterPro" id="IPR011991">
    <property type="entry name" value="ArsR-like_HTH"/>
</dbReference>
<dbReference type="InterPro" id="IPR029063">
    <property type="entry name" value="SAM-dependent_MTases_sf"/>
</dbReference>
<dbReference type="CDD" id="cd02440">
    <property type="entry name" value="AdoMet_MTases"/>
    <property type="match status" value="1"/>
</dbReference>
<dbReference type="InterPro" id="IPR013216">
    <property type="entry name" value="Methyltransf_11"/>
</dbReference>
<dbReference type="SUPFAM" id="SSF53335">
    <property type="entry name" value="S-adenosyl-L-methionine-dependent methyltransferases"/>
    <property type="match status" value="1"/>
</dbReference>
<keyword evidence="2" id="KW-0489">Methyltransferase</keyword>
<name>A0A1C3RKM2_9PROT</name>